<dbReference type="Pfam" id="PF00069">
    <property type="entry name" value="Pkinase"/>
    <property type="match status" value="1"/>
</dbReference>
<dbReference type="EMBL" id="JABAYA010000063">
    <property type="protein sequence ID" value="KAF7727154.1"/>
    <property type="molecule type" value="Genomic_DNA"/>
</dbReference>
<dbReference type="PANTHER" id="PTHR48014">
    <property type="entry name" value="SERINE/THREONINE-PROTEIN KINASE FRAY2"/>
    <property type="match status" value="1"/>
</dbReference>
<dbReference type="GO" id="GO:1902554">
    <property type="term" value="C:serine/threonine protein kinase complex"/>
    <property type="evidence" value="ECO:0007669"/>
    <property type="project" value="TreeGrafter"/>
</dbReference>
<keyword evidence="2" id="KW-0067">ATP-binding</keyword>
<reference evidence="6" key="1">
    <citation type="submission" date="2020-01" db="EMBL/GenBank/DDBJ databases">
        <title>Genome Sequencing of Three Apophysomyces-Like Fungal Strains Confirms a Novel Fungal Genus in the Mucoromycota with divergent Burkholderia-like Endosymbiotic Bacteria.</title>
        <authorList>
            <person name="Stajich J.E."/>
            <person name="Macias A.M."/>
            <person name="Carter-House D."/>
            <person name="Lovett B."/>
            <person name="Kasson L.R."/>
            <person name="Berry K."/>
            <person name="Grigoriev I."/>
            <person name="Chang Y."/>
            <person name="Spatafora J."/>
            <person name="Kasson M.T."/>
        </authorList>
    </citation>
    <scope>NUCLEOTIDE SEQUENCE</scope>
    <source>
        <strain evidence="6">NRRL A-21654</strain>
    </source>
</reference>
<keyword evidence="2" id="KW-0547">Nucleotide-binding</keyword>
<organism evidence="6 7">
    <name type="scientific">Apophysomyces ossiformis</name>
    <dbReference type="NCBI Taxonomy" id="679940"/>
    <lineage>
        <taxon>Eukaryota</taxon>
        <taxon>Fungi</taxon>
        <taxon>Fungi incertae sedis</taxon>
        <taxon>Mucoromycota</taxon>
        <taxon>Mucoromycotina</taxon>
        <taxon>Mucoromycetes</taxon>
        <taxon>Mucorales</taxon>
        <taxon>Mucorineae</taxon>
        <taxon>Mucoraceae</taxon>
        <taxon>Apophysomyces</taxon>
    </lineage>
</organism>
<sequence length="730" mass="80700">MTKDIIDNSTIQHASSIRSGNVEDSPASSPPVQPATSPKPILMTSSPVIPFQGHSSRRSISGSDILNGFKIKPVLQNDVSSPQLSPDVHLFNNIDDFDIQTAIGYGSSAVVYSAIYKPSNKRVAIKMIDLDMFERNQIDELRPCWMAPEVMEQAGYDYKADIWSFGITAIELATGHAPFAKLPPLKVLMMTLSNDPPTLARETTKHKYSRTFKDMIDTCLHKDPAKRPSAEKLLQHPFFKQAKKREYLVKTIVGSLPPLEQRPHKKVPQRHVTITKTDEWDFDDDHNEEIEENNKSFEDHSRDQPVDVSQTGITSVNQTKSPMVKRHISFGDVIVRNPPQPSAIIPSGLITSNATGTRQSSEIVIPSGTHSRRSRFVIEEMSHDNADSCTTSGSGTRSVSPSGYPFPDSETKDENSDCEVKKGRFSVNQSWKQVQHSEGTLSSGHLSEESSSSDRLLYRTPSQDNMVDRKSRFEIQHTSHQGSVSSASTSPPLHMIPLSRENSLSSAGTALTREGSSNSKPPKYLIERDREGLREKDVDSQYLSEPRKVGRFELTGGTGDFNSRLTADKGEVPLHPYESPNAALSSVTTSPSSSLSRGQPLKIIQEPATLQTQFEELVRHTEAQQQMLQEMCSSLGFNITVKQRPSLERTSLNIHSAVTPSALSVDAPDASAKAVQTGTVSGELLSTMDYLEHLVQLSLRENASLQRENEALRRELEQLRAGHIGKNGKA</sequence>
<proteinExistence type="inferred from homology"/>
<evidence type="ECO:0000256" key="3">
    <source>
        <dbReference type="SAM" id="Coils"/>
    </source>
</evidence>
<dbReference type="InterPro" id="IPR017441">
    <property type="entry name" value="Protein_kinase_ATP_BS"/>
</dbReference>
<dbReference type="PROSITE" id="PS50011">
    <property type="entry name" value="PROTEIN_KINASE_DOM"/>
    <property type="match status" value="1"/>
</dbReference>
<evidence type="ECO:0000256" key="4">
    <source>
        <dbReference type="SAM" id="MobiDB-lite"/>
    </source>
</evidence>
<feature type="domain" description="Protein kinase" evidence="5">
    <location>
        <begin position="1"/>
        <end position="239"/>
    </location>
</feature>
<keyword evidence="3" id="KW-0175">Coiled coil</keyword>
<feature type="binding site" evidence="2">
    <location>
        <position position="126"/>
    </location>
    <ligand>
        <name>ATP</name>
        <dbReference type="ChEBI" id="CHEBI:30616"/>
    </ligand>
</feature>
<protein>
    <recommendedName>
        <fullName evidence="5">Protein kinase domain-containing protein</fullName>
    </recommendedName>
</protein>
<feature type="compositionally biased region" description="Polar residues" evidence="4">
    <location>
        <begin position="500"/>
        <end position="520"/>
    </location>
</feature>
<comment type="caution">
    <text evidence="6">The sequence shown here is derived from an EMBL/GenBank/DDBJ whole genome shotgun (WGS) entry which is preliminary data.</text>
</comment>
<feature type="compositionally biased region" description="Basic and acidic residues" evidence="4">
    <location>
        <begin position="466"/>
        <end position="477"/>
    </location>
</feature>
<dbReference type="OrthoDB" id="248923at2759"/>
<evidence type="ECO:0000313" key="6">
    <source>
        <dbReference type="EMBL" id="KAF7727154.1"/>
    </source>
</evidence>
<dbReference type="SUPFAM" id="SSF56112">
    <property type="entry name" value="Protein kinase-like (PK-like)"/>
    <property type="match status" value="1"/>
</dbReference>
<dbReference type="Gene3D" id="1.10.510.10">
    <property type="entry name" value="Transferase(Phosphotransferase) domain 1"/>
    <property type="match status" value="1"/>
</dbReference>
<feature type="compositionally biased region" description="Basic and acidic residues" evidence="4">
    <location>
        <begin position="409"/>
        <end position="422"/>
    </location>
</feature>
<keyword evidence="7" id="KW-1185">Reference proteome</keyword>
<evidence type="ECO:0000313" key="7">
    <source>
        <dbReference type="Proteomes" id="UP000605846"/>
    </source>
</evidence>
<feature type="compositionally biased region" description="Low complexity" evidence="4">
    <location>
        <begin position="584"/>
        <end position="596"/>
    </location>
</feature>
<gene>
    <name evidence="6" type="ORF">EC973_007929</name>
</gene>
<comment type="similarity">
    <text evidence="1">Belongs to the protein kinase superfamily. STE Ser/Thr protein kinase family. STE20 subfamily.</text>
</comment>
<feature type="region of interest" description="Disordered" evidence="4">
    <location>
        <begin position="551"/>
        <end position="599"/>
    </location>
</feature>
<feature type="region of interest" description="Disordered" evidence="4">
    <location>
        <begin position="382"/>
        <end position="530"/>
    </location>
</feature>
<dbReference type="AlphaFoldDB" id="A0A8H7BNL2"/>
<dbReference type="GO" id="GO:0006611">
    <property type="term" value="P:protein export from nucleus"/>
    <property type="evidence" value="ECO:0007669"/>
    <property type="project" value="TreeGrafter"/>
</dbReference>
<dbReference type="InterPro" id="IPR000719">
    <property type="entry name" value="Prot_kinase_dom"/>
</dbReference>
<evidence type="ECO:0000256" key="1">
    <source>
        <dbReference type="ARBA" id="ARBA00008874"/>
    </source>
</evidence>
<dbReference type="SMART" id="SM00220">
    <property type="entry name" value="S_TKc"/>
    <property type="match status" value="1"/>
</dbReference>
<accession>A0A8H7BNL2</accession>
<dbReference type="PROSITE" id="PS00107">
    <property type="entry name" value="PROTEIN_KINASE_ATP"/>
    <property type="match status" value="1"/>
</dbReference>
<feature type="compositionally biased region" description="Polar residues" evidence="4">
    <location>
        <begin position="387"/>
        <end position="401"/>
    </location>
</feature>
<dbReference type="GO" id="GO:0005524">
    <property type="term" value="F:ATP binding"/>
    <property type="evidence" value="ECO:0007669"/>
    <property type="project" value="UniProtKB-UniRule"/>
</dbReference>
<dbReference type="GO" id="GO:0043539">
    <property type="term" value="F:protein serine/threonine kinase activator activity"/>
    <property type="evidence" value="ECO:0007669"/>
    <property type="project" value="InterPro"/>
</dbReference>
<evidence type="ECO:0000259" key="5">
    <source>
        <dbReference type="PROSITE" id="PS50011"/>
    </source>
</evidence>
<feature type="coiled-coil region" evidence="3">
    <location>
        <begin position="695"/>
        <end position="722"/>
    </location>
</feature>
<feature type="compositionally biased region" description="Polar residues" evidence="4">
    <location>
        <begin position="478"/>
        <end position="491"/>
    </location>
</feature>
<feature type="compositionally biased region" description="Polar residues" evidence="4">
    <location>
        <begin position="7"/>
        <end position="19"/>
    </location>
</feature>
<dbReference type="Gene3D" id="3.30.200.20">
    <property type="entry name" value="Phosphorylase Kinase, domain 1"/>
    <property type="match status" value="1"/>
</dbReference>
<dbReference type="InterPro" id="IPR011009">
    <property type="entry name" value="Kinase-like_dom_sf"/>
</dbReference>
<dbReference type="PANTHER" id="PTHR48014:SF21">
    <property type="entry name" value="SERINE_THREONINE-PROTEIN KINASE FRAY2"/>
    <property type="match status" value="1"/>
</dbReference>
<dbReference type="InterPro" id="IPR047173">
    <property type="entry name" value="STRAD_A/B-like"/>
</dbReference>
<dbReference type="Proteomes" id="UP000605846">
    <property type="component" value="Unassembled WGS sequence"/>
</dbReference>
<feature type="region of interest" description="Disordered" evidence="4">
    <location>
        <begin position="1"/>
        <end position="48"/>
    </location>
</feature>
<evidence type="ECO:0000256" key="2">
    <source>
        <dbReference type="PROSITE-ProRule" id="PRU10141"/>
    </source>
</evidence>
<feature type="compositionally biased region" description="Low complexity" evidence="4">
    <location>
        <begin position="436"/>
        <end position="445"/>
    </location>
</feature>
<name>A0A8H7BNL2_9FUNG</name>
<dbReference type="GO" id="GO:0004672">
    <property type="term" value="F:protein kinase activity"/>
    <property type="evidence" value="ECO:0007669"/>
    <property type="project" value="InterPro"/>
</dbReference>